<proteinExistence type="predicted"/>
<reference evidence="2 3" key="1">
    <citation type="submission" date="2017-04" db="EMBL/GenBank/DDBJ databases">
        <title>Genome sequencing of [Candida] sorbophila.</title>
        <authorList>
            <person name="Ahn J.O."/>
        </authorList>
    </citation>
    <scope>NUCLEOTIDE SEQUENCE [LARGE SCALE GENOMIC DNA]</scope>
    <source>
        <strain evidence="2 3">DS02</strain>
    </source>
</reference>
<keyword evidence="3" id="KW-1185">Reference proteome</keyword>
<dbReference type="AlphaFoldDB" id="A0A2T0FLF3"/>
<dbReference type="STRING" id="45607.A0A2T0FLF3"/>
<protein>
    <submittedName>
        <fullName evidence="2">Protein UPS2, mitochondrial</fullName>
    </submittedName>
</protein>
<dbReference type="InterPro" id="IPR037365">
    <property type="entry name" value="Slowmo/Ups"/>
</dbReference>
<sequence length="177" mass="20631">MRFFDTTCKFQYDWEHVTKANWNKYPNELTTHVEAVDILRREVDPKTGVLRTERLITCRQAAPRWLQAVLGGQSVSYVREVSEVDPKNKVLVMRSQNLTFSNILSVYETVTYRPDPTNSGVTLFHQHAEFEAYLAWRKLCHKVEDFSVDRFVQNASLGRKAFESVCDQFKQVSHQLA</sequence>
<feature type="domain" description="PRELI/MSF1" evidence="1">
    <location>
        <begin position="1"/>
        <end position="174"/>
    </location>
</feature>
<dbReference type="Pfam" id="PF04707">
    <property type="entry name" value="PRELI"/>
    <property type="match status" value="1"/>
</dbReference>
<dbReference type="Proteomes" id="UP000238350">
    <property type="component" value="Unassembled WGS sequence"/>
</dbReference>
<accession>A0A2T0FLF3</accession>
<evidence type="ECO:0000313" key="2">
    <source>
        <dbReference type="EMBL" id="PRT55797.1"/>
    </source>
</evidence>
<dbReference type="PANTHER" id="PTHR11158">
    <property type="entry name" value="MSF1/PX19 RELATED"/>
    <property type="match status" value="1"/>
</dbReference>
<dbReference type="GeneID" id="36517165"/>
<dbReference type="RefSeq" id="XP_024665742.1">
    <property type="nucleotide sequence ID" value="XM_024809974.1"/>
</dbReference>
<organism evidence="2 3">
    <name type="scientific">Wickerhamiella sorbophila</name>
    <dbReference type="NCBI Taxonomy" id="45607"/>
    <lineage>
        <taxon>Eukaryota</taxon>
        <taxon>Fungi</taxon>
        <taxon>Dikarya</taxon>
        <taxon>Ascomycota</taxon>
        <taxon>Saccharomycotina</taxon>
        <taxon>Dipodascomycetes</taxon>
        <taxon>Dipodascales</taxon>
        <taxon>Trichomonascaceae</taxon>
        <taxon>Wickerhamiella</taxon>
    </lineage>
</organism>
<dbReference type="EMBL" id="NDIQ01000022">
    <property type="protein sequence ID" value="PRT55797.1"/>
    <property type="molecule type" value="Genomic_DNA"/>
</dbReference>
<evidence type="ECO:0000259" key="1">
    <source>
        <dbReference type="PROSITE" id="PS50904"/>
    </source>
</evidence>
<dbReference type="OrthoDB" id="407630at2759"/>
<evidence type="ECO:0000313" key="3">
    <source>
        <dbReference type="Proteomes" id="UP000238350"/>
    </source>
</evidence>
<dbReference type="GO" id="GO:0005758">
    <property type="term" value="C:mitochondrial intermembrane space"/>
    <property type="evidence" value="ECO:0007669"/>
    <property type="project" value="InterPro"/>
</dbReference>
<dbReference type="InterPro" id="IPR006797">
    <property type="entry name" value="PRELI/MSF1_dom"/>
</dbReference>
<dbReference type="PROSITE" id="PS50904">
    <property type="entry name" value="PRELI_MSF1"/>
    <property type="match status" value="1"/>
</dbReference>
<name>A0A2T0FLF3_9ASCO</name>
<gene>
    <name evidence="2" type="ORF">B9G98_03417</name>
</gene>
<comment type="caution">
    <text evidence="2">The sequence shown here is derived from an EMBL/GenBank/DDBJ whole genome shotgun (WGS) entry which is preliminary data.</text>
</comment>